<organism evidence="1 2">
    <name type="scientific">Azohydromonas caseinilytica</name>
    <dbReference type="NCBI Taxonomy" id="2728836"/>
    <lineage>
        <taxon>Bacteria</taxon>
        <taxon>Pseudomonadati</taxon>
        <taxon>Pseudomonadota</taxon>
        <taxon>Betaproteobacteria</taxon>
        <taxon>Burkholderiales</taxon>
        <taxon>Sphaerotilaceae</taxon>
        <taxon>Azohydromonas</taxon>
    </lineage>
</organism>
<name>A0A848F7S3_9BURK</name>
<reference evidence="1 2" key="1">
    <citation type="submission" date="2020-04" db="EMBL/GenBank/DDBJ databases">
        <title>Azohydromonas sp. isolated from soil.</title>
        <authorList>
            <person name="Dahal R.H."/>
        </authorList>
    </citation>
    <scope>NUCLEOTIDE SEQUENCE [LARGE SCALE GENOMIC DNA]</scope>
    <source>
        <strain evidence="1 2">G-1-1-14</strain>
    </source>
</reference>
<proteinExistence type="predicted"/>
<keyword evidence="2" id="KW-1185">Reference proteome</keyword>
<gene>
    <name evidence="1" type="ORF">HHL10_14340</name>
</gene>
<sequence length="206" mass="22495">MTTTVAESPVAAALADTALAPLEAQGRLLNPVLKGATKKPGRAGFRGELALRFAPKLADEARPPELSCDQVIAIAQRGNAKLPFFAGYLLSFEHLKDVAEVLGEQLSPEGKYFLFCNNIDLLKKYQVAYNGATFHVLPIDEATVYNELLELLYLEKGDLKKLDTAGKTDAVADAALKFKASFEPMTYEEGLQRMGPVRNPNENRPV</sequence>
<comment type="caution">
    <text evidence="1">The sequence shown here is derived from an EMBL/GenBank/DDBJ whole genome shotgun (WGS) entry which is preliminary data.</text>
</comment>
<protein>
    <submittedName>
        <fullName evidence="1">Uncharacterized protein</fullName>
    </submittedName>
</protein>
<dbReference type="EMBL" id="JABBFW010000008">
    <property type="protein sequence ID" value="NML16157.1"/>
    <property type="molecule type" value="Genomic_DNA"/>
</dbReference>
<evidence type="ECO:0000313" key="2">
    <source>
        <dbReference type="Proteomes" id="UP000574067"/>
    </source>
</evidence>
<dbReference type="AlphaFoldDB" id="A0A848F7S3"/>
<accession>A0A848F7S3</accession>
<dbReference type="RefSeq" id="WP_169161049.1">
    <property type="nucleotide sequence ID" value="NZ_JABBFW010000008.1"/>
</dbReference>
<dbReference type="Proteomes" id="UP000574067">
    <property type="component" value="Unassembled WGS sequence"/>
</dbReference>
<evidence type="ECO:0000313" key="1">
    <source>
        <dbReference type="EMBL" id="NML16157.1"/>
    </source>
</evidence>